<evidence type="ECO:0000313" key="2">
    <source>
        <dbReference type="Proteomes" id="UP000789366"/>
    </source>
</evidence>
<organism evidence="1 2">
    <name type="scientific">Cetraspora pellucida</name>
    <dbReference type="NCBI Taxonomy" id="1433469"/>
    <lineage>
        <taxon>Eukaryota</taxon>
        <taxon>Fungi</taxon>
        <taxon>Fungi incertae sedis</taxon>
        <taxon>Mucoromycota</taxon>
        <taxon>Glomeromycotina</taxon>
        <taxon>Glomeromycetes</taxon>
        <taxon>Diversisporales</taxon>
        <taxon>Gigasporaceae</taxon>
        <taxon>Cetraspora</taxon>
    </lineage>
</organism>
<comment type="caution">
    <text evidence="1">The sequence shown here is derived from an EMBL/GenBank/DDBJ whole genome shotgun (WGS) entry which is preliminary data.</text>
</comment>
<protein>
    <submittedName>
        <fullName evidence="1">9154_t:CDS:1</fullName>
    </submittedName>
</protein>
<proteinExistence type="predicted"/>
<reference evidence="1" key="1">
    <citation type="submission" date="2021-06" db="EMBL/GenBank/DDBJ databases">
        <authorList>
            <person name="Kallberg Y."/>
            <person name="Tangrot J."/>
            <person name="Rosling A."/>
        </authorList>
    </citation>
    <scope>NUCLEOTIDE SEQUENCE</scope>
    <source>
        <strain evidence="1">28 12/20/2015</strain>
    </source>
</reference>
<dbReference type="Proteomes" id="UP000789366">
    <property type="component" value="Unassembled WGS sequence"/>
</dbReference>
<keyword evidence="2" id="KW-1185">Reference proteome</keyword>
<accession>A0ACA9KQC0</accession>
<evidence type="ECO:0000313" key="1">
    <source>
        <dbReference type="EMBL" id="CAG8487464.1"/>
    </source>
</evidence>
<name>A0ACA9KQC0_9GLOM</name>
<gene>
    <name evidence="1" type="ORF">SPELUC_LOCUS2403</name>
</gene>
<sequence length="195" mass="22236">MVPTFVQAGHKLKDLWMKQINNKKEERITITALIPKITLDVIGLVGFNYEFNSTSSGSELAHAYKTIVGRDPSPLYVAIVNYFPVIRKLPTDYNRQYYDSIKIISNISERLIADKKNSLVQETNLLALLIKANNNLPVMTLLIAGHETTSGTLSFALYFLAKNPDVQDHLRKEVLDVLTDRNHYPTLDEIERLKY</sequence>
<dbReference type="EMBL" id="CAJVPW010001581">
    <property type="protein sequence ID" value="CAG8487464.1"/>
    <property type="molecule type" value="Genomic_DNA"/>
</dbReference>